<organism evidence="1 2">
    <name type="scientific">Psilocybe cf. subviscida</name>
    <dbReference type="NCBI Taxonomy" id="2480587"/>
    <lineage>
        <taxon>Eukaryota</taxon>
        <taxon>Fungi</taxon>
        <taxon>Dikarya</taxon>
        <taxon>Basidiomycota</taxon>
        <taxon>Agaricomycotina</taxon>
        <taxon>Agaricomycetes</taxon>
        <taxon>Agaricomycetidae</taxon>
        <taxon>Agaricales</taxon>
        <taxon>Agaricineae</taxon>
        <taxon>Strophariaceae</taxon>
        <taxon>Psilocybe</taxon>
    </lineage>
</organism>
<proteinExistence type="predicted"/>
<dbReference type="EMBL" id="JAACJJ010000032">
    <property type="protein sequence ID" value="KAF5317705.1"/>
    <property type="molecule type" value="Genomic_DNA"/>
</dbReference>
<evidence type="ECO:0000313" key="2">
    <source>
        <dbReference type="Proteomes" id="UP000567179"/>
    </source>
</evidence>
<dbReference type="Proteomes" id="UP000567179">
    <property type="component" value="Unassembled WGS sequence"/>
</dbReference>
<dbReference type="OrthoDB" id="3232239at2759"/>
<accession>A0A8H5B6M5</accession>
<protein>
    <recommendedName>
        <fullName evidence="3">F-box domain-containing protein</fullName>
    </recommendedName>
</protein>
<gene>
    <name evidence="1" type="ORF">D9619_012667</name>
</gene>
<reference evidence="1 2" key="1">
    <citation type="journal article" date="2020" name="ISME J.">
        <title>Uncovering the hidden diversity of litter-decomposition mechanisms in mushroom-forming fungi.</title>
        <authorList>
            <person name="Floudas D."/>
            <person name="Bentzer J."/>
            <person name="Ahren D."/>
            <person name="Johansson T."/>
            <person name="Persson P."/>
            <person name="Tunlid A."/>
        </authorList>
    </citation>
    <scope>NUCLEOTIDE SEQUENCE [LARGE SCALE GENOMIC DNA]</scope>
    <source>
        <strain evidence="1 2">CBS 101986</strain>
    </source>
</reference>
<keyword evidence="2" id="KW-1185">Reference proteome</keyword>
<sequence length="358" mass="41862">MAQPLPLELYHAIIQHVDKWVDLYSLALCCSAFRDEAQRCLFRYVELHSERRHTLFISAVNASPLRLGPLVHAFYLNSASAPRFGMEDPTAPLSISLALRSMCNLEHFKNEWLLPSTILRECTFKLRTLVWDRYLDKSSRLFLLCHFLPTQPSIRRLDLNFGESNPSDLVEVPTDLCPMLDFLEVTDNNIINHLLRDDRLITRFQWESIGGGLPTMSTRQLNHLKYLRCVIDVLNMNPSFTLQLNSLVCLELFRIKFLSKYLDRLMEVLQFLQNLPRLEVLVLEETYDNILNIPAYHHAFKLCPTLKHIDARRGGRTFYERFFPPEDGILITNMRIHKRDVLGWRREYGAGPAWLNYI</sequence>
<comment type="caution">
    <text evidence="1">The sequence shown here is derived from an EMBL/GenBank/DDBJ whole genome shotgun (WGS) entry which is preliminary data.</text>
</comment>
<evidence type="ECO:0008006" key="3">
    <source>
        <dbReference type="Google" id="ProtNLM"/>
    </source>
</evidence>
<dbReference type="AlphaFoldDB" id="A0A8H5B6M5"/>
<evidence type="ECO:0000313" key="1">
    <source>
        <dbReference type="EMBL" id="KAF5317705.1"/>
    </source>
</evidence>
<name>A0A8H5B6M5_9AGAR</name>